<evidence type="ECO:0000256" key="1">
    <source>
        <dbReference type="ARBA" id="ARBA00022741"/>
    </source>
</evidence>
<dbReference type="EMBL" id="LT629710">
    <property type="protein sequence ID" value="SDP42264.1"/>
    <property type="molecule type" value="Genomic_DNA"/>
</dbReference>
<dbReference type="Pfam" id="PF04408">
    <property type="entry name" value="WHD_HA2"/>
    <property type="match status" value="1"/>
</dbReference>
<dbReference type="PROSITE" id="PS51192">
    <property type="entry name" value="HELICASE_ATP_BIND_1"/>
    <property type="match status" value="1"/>
</dbReference>
<dbReference type="NCBIfam" id="TIGR01970">
    <property type="entry name" value="DEAH_box_HrpB"/>
    <property type="match status" value="1"/>
</dbReference>
<keyword evidence="1" id="KW-0547">Nucleotide-binding</keyword>
<dbReference type="PANTHER" id="PTHR43519">
    <property type="entry name" value="ATP-DEPENDENT RNA HELICASE HRPB"/>
    <property type="match status" value="1"/>
</dbReference>
<evidence type="ECO:0000256" key="4">
    <source>
        <dbReference type="ARBA" id="ARBA00022840"/>
    </source>
</evidence>
<feature type="domain" description="Helicase C-terminal" evidence="6">
    <location>
        <begin position="208"/>
        <end position="375"/>
    </location>
</feature>
<dbReference type="Pfam" id="PF00270">
    <property type="entry name" value="DEAD"/>
    <property type="match status" value="1"/>
</dbReference>
<dbReference type="SMART" id="SM00490">
    <property type="entry name" value="HELICc"/>
    <property type="match status" value="1"/>
</dbReference>
<keyword evidence="8" id="KW-1185">Reference proteome</keyword>
<proteinExistence type="predicted"/>
<dbReference type="Proteomes" id="UP000198741">
    <property type="component" value="Chromosome I"/>
</dbReference>
<dbReference type="SMART" id="SM00847">
    <property type="entry name" value="HA2"/>
    <property type="match status" value="1"/>
</dbReference>
<evidence type="ECO:0000259" key="5">
    <source>
        <dbReference type="PROSITE" id="PS51192"/>
    </source>
</evidence>
<organism evidence="7 8">
    <name type="scientific">Nakamurella panacisegetis</name>
    <dbReference type="NCBI Taxonomy" id="1090615"/>
    <lineage>
        <taxon>Bacteria</taxon>
        <taxon>Bacillati</taxon>
        <taxon>Actinomycetota</taxon>
        <taxon>Actinomycetes</taxon>
        <taxon>Nakamurellales</taxon>
        <taxon>Nakamurellaceae</taxon>
        <taxon>Nakamurella</taxon>
    </lineage>
</organism>
<dbReference type="InterPro" id="IPR027417">
    <property type="entry name" value="P-loop_NTPase"/>
</dbReference>
<dbReference type="CDD" id="cd18791">
    <property type="entry name" value="SF2_C_RHA"/>
    <property type="match status" value="1"/>
</dbReference>
<dbReference type="InterPro" id="IPR013689">
    <property type="entry name" value="RNA_helicase_ATP-dep_HrpB_C"/>
</dbReference>
<dbReference type="InterPro" id="IPR010225">
    <property type="entry name" value="HrpB"/>
</dbReference>
<dbReference type="PANTHER" id="PTHR43519:SF1">
    <property type="entry name" value="ATP-DEPENDENT RNA HELICASE HRPB"/>
    <property type="match status" value="1"/>
</dbReference>
<dbReference type="SUPFAM" id="SSF52540">
    <property type="entry name" value="P-loop containing nucleoside triphosphate hydrolases"/>
    <property type="match status" value="1"/>
</dbReference>
<dbReference type="InterPro" id="IPR007502">
    <property type="entry name" value="Helicase-assoc_dom"/>
</dbReference>
<dbReference type="STRING" id="1090615.SAMN04515671_4159"/>
<dbReference type="OrthoDB" id="9805617at2"/>
<reference evidence="7 8" key="1">
    <citation type="submission" date="2016-10" db="EMBL/GenBank/DDBJ databases">
        <authorList>
            <person name="de Groot N.N."/>
        </authorList>
    </citation>
    <scope>NUCLEOTIDE SEQUENCE [LARGE SCALE GENOMIC DNA]</scope>
    <source>
        <strain evidence="8">P4-7,KCTC 19426,CECT 7604</strain>
    </source>
</reference>
<sequence length="827" mass="87897">MPEELPVRAAVPAVLAALAGSGTAVVTAPPGSGKTTVLPLALADAHRGRVIVAEPRRIATRAAARRMASSLGQAVGERVGYSVRGDRRVSGATQVEVVTTGLLVRRLQRDPELAGVDVVIIDEVHERQLDTDLALAFALDVRANLRPDLRLLATSATPDTTRLAALLGSMDFPAPVIDAPGRVFAVDLVYAPPPRPLPLLADARVDPRLLDHVAAVVRRAWAESTGDVLVFLPGEAEIRAVTRRLGDLEHVRELFGRQSAAEQDAVLRRSNHRRVVLTTAVAESSLTVPGVAVVVDAGLSREPRIDVARGLGSLTTVKVSKSSATQRAGRAGREGPGRAYRCWSELEQAYLDEHPAPEIATADLTGFALAAADWGHPGGDGLALLDRPPGPGLAAAQEVLLGLGAVDDTGRITPRGRRLAQVPAPPRLARALLDGADLVGAERAAELVAILSDDTGSDTDDDLAQRRRRLRDGRDAAATARWRQEVGRLRTAAGAGGPGIGDDAAAGVIAALAYPDRLARVRPGTGSYLMSGGSGAALRPGSGLYGLPWLAIAAADRPVGRADARIRLAAPIDEATAREIGAALLRTVREIRWEQGGLLLRERDTLGAVTLAERPLTDPDPARIEAAVLDGIARSGPAVFRWTDAGVRLRRRMALLHHHLGPPWPAVTDEALLGRLQDWVGADLARVRRASDLARIDTAAALRRLLPWPAAARLDALAPERLEVPSGSAVRVDYSAVEFDGTGSPVMAVRIQEVFGWLDAPRIADSRVPVLLHLLSPAGRPAAVTGDLASFWRQGYPQARAQLRSRYPRHAWPEDPLTAPPTRRVRN</sequence>
<dbReference type="Gene3D" id="3.40.50.300">
    <property type="entry name" value="P-loop containing nucleotide triphosphate hydrolases"/>
    <property type="match status" value="2"/>
</dbReference>
<name>A0A1H0SKJ1_9ACTN</name>
<dbReference type="PIRSF" id="PIRSF005496">
    <property type="entry name" value="ATP_hel_hrpB"/>
    <property type="match status" value="1"/>
</dbReference>
<dbReference type="SMART" id="SM00487">
    <property type="entry name" value="DEXDc"/>
    <property type="match status" value="1"/>
</dbReference>
<evidence type="ECO:0000256" key="2">
    <source>
        <dbReference type="ARBA" id="ARBA00022801"/>
    </source>
</evidence>
<dbReference type="GO" id="GO:0016787">
    <property type="term" value="F:hydrolase activity"/>
    <property type="evidence" value="ECO:0007669"/>
    <property type="project" value="UniProtKB-KW"/>
</dbReference>
<keyword evidence="4" id="KW-0067">ATP-binding</keyword>
<dbReference type="InterPro" id="IPR048333">
    <property type="entry name" value="HA2_WH"/>
</dbReference>
<dbReference type="InterPro" id="IPR001650">
    <property type="entry name" value="Helicase_C-like"/>
</dbReference>
<dbReference type="RefSeq" id="WP_090479913.1">
    <property type="nucleotide sequence ID" value="NZ_LT629710.1"/>
</dbReference>
<keyword evidence="2" id="KW-0378">Hydrolase</keyword>
<keyword evidence="3 7" id="KW-0347">Helicase</keyword>
<dbReference type="PROSITE" id="PS51194">
    <property type="entry name" value="HELICASE_CTER"/>
    <property type="match status" value="1"/>
</dbReference>
<dbReference type="Gene3D" id="1.20.120.1080">
    <property type="match status" value="1"/>
</dbReference>
<dbReference type="GO" id="GO:0004386">
    <property type="term" value="F:helicase activity"/>
    <property type="evidence" value="ECO:0007669"/>
    <property type="project" value="UniProtKB-KW"/>
</dbReference>
<evidence type="ECO:0000313" key="7">
    <source>
        <dbReference type="EMBL" id="SDP42264.1"/>
    </source>
</evidence>
<protein>
    <submittedName>
        <fullName evidence="7">ATP-dependent helicase HrpB</fullName>
    </submittedName>
</protein>
<feature type="domain" description="Helicase ATP-binding" evidence="5">
    <location>
        <begin position="15"/>
        <end position="176"/>
    </location>
</feature>
<gene>
    <name evidence="7" type="ORF">SAMN04515671_4159</name>
</gene>
<dbReference type="GO" id="GO:0005524">
    <property type="term" value="F:ATP binding"/>
    <property type="evidence" value="ECO:0007669"/>
    <property type="project" value="UniProtKB-KW"/>
</dbReference>
<dbReference type="GO" id="GO:0003676">
    <property type="term" value="F:nucleic acid binding"/>
    <property type="evidence" value="ECO:0007669"/>
    <property type="project" value="InterPro"/>
</dbReference>
<dbReference type="InterPro" id="IPR014001">
    <property type="entry name" value="Helicase_ATP-bd"/>
</dbReference>
<evidence type="ECO:0000313" key="8">
    <source>
        <dbReference type="Proteomes" id="UP000198741"/>
    </source>
</evidence>
<dbReference type="Pfam" id="PF00271">
    <property type="entry name" value="Helicase_C"/>
    <property type="match status" value="1"/>
</dbReference>
<evidence type="ECO:0000256" key="3">
    <source>
        <dbReference type="ARBA" id="ARBA00022806"/>
    </source>
</evidence>
<evidence type="ECO:0000259" key="6">
    <source>
        <dbReference type="PROSITE" id="PS51194"/>
    </source>
</evidence>
<accession>A0A1H0SKJ1</accession>
<dbReference type="Pfam" id="PF08482">
    <property type="entry name" value="HrpB_C"/>
    <property type="match status" value="1"/>
</dbReference>
<dbReference type="InterPro" id="IPR011545">
    <property type="entry name" value="DEAD/DEAH_box_helicase_dom"/>
</dbReference>
<dbReference type="AlphaFoldDB" id="A0A1H0SKJ1"/>